<protein>
    <recommendedName>
        <fullName evidence="5">Secreted protein</fullName>
    </recommendedName>
</protein>
<feature type="chain" id="PRO_5043732286" description="Secreted protein" evidence="2">
    <location>
        <begin position="22"/>
        <end position="106"/>
    </location>
</feature>
<keyword evidence="4" id="KW-1185">Reference proteome</keyword>
<evidence type="ECO:0008006" key="5">
    <source>
        <dbReference type="Google" id="ProtNLM"/>
    </source>
</evidence>
<evidence type="ECO:0000256" key="2">
    <source>
        <dbReference type="SAM" id="SignalP"/>
    </source>
</evidence>
<proteinExistence type="predicted"/>
<sequence length="106" mass="11888">MILWKTLECLLVTPVLDQVLGRVLGRVLDQVLDRAEPVRATFTHSSSFHIPSLRLLSCVCCTAGVAPHSGPQTHRRRRHRRRRRTEDADTEDADNNADADTGETDS</sequence>
<evidence type="ECO:0000313" key="3">
    <source>
        <dbReference type="EMBL" id="KAK7877482.1"/>
    </source>
</evidence>
<comment type="caution">
    <text evidence="3">The sequence shown here is derived from an EMBL/GenBank/DDBJ whole genome shotgun (WGS) entry which is preliminary data.</text>
</comment>
<organism evidence="3 4">
    <name type="scientific">Mugilogobius chulae</name>
    <name type="common">yellowstripe goby</name>
    <dbReference type="NCBI Taxonomy" id="88201"/>
    <lineage>
        <taxon>Eukaryota</taxon>
        <taxon>Metazoa</taxon>
        <taxon>Chordata</taxon>
        <taxon>Craniata</taxon>
        <taxon>Vertebrata</taxon>
        <taxon>Euteleostomi</taxon>
        <taxon>Actinopterygii</taxon>
        <taxon>Neopterygii</taxon>
        <taxon>Teleostei</taxon>
        <taxon>Neoteleostei</taxon>
        <taxon>Acanthomorphata</taxon>
        <taxon>Gobiaria</taxon>
        <taxon>Gobiiformes</taxon>
        <taxon>Gobioidei</taxon>
        <taxon>Gobiidae</taxon>
        <taxon>Gobionellinae</taxon>
        <taxon>Mugilogobius</taxon>
    </lineage>
</organism>
<dbReference type="AlphaFoldDB" id="A0AAW0MF86"/>
<feature type="region of interest" description="Disordered" evidence="1">
    <location>
        <begin position="64"/>
        <end position="106"/>
    </location>
</feature>
<accession>A0AAW0MF86</accession>
<dbReference type="Proteomes" id="UP001460270">
    <property type="component" value="Unassembled WGS sequence"/>
</dbReference>
<feature type="signal peptide" evidence="2">
    <location>
        <begin position="1"/>
        <end position="21"/>
    </location>
</feature>
<evidence type="ECO:0000313" key="4">
    <source>
        <dbReference type="Proteomes" id="UP001460270"/>
    </source>
</evidence>
<feature type="compositionally biased region" description="Basic residues" evidence="1">
    <location>
        <begin position="73"/>
        <end position="83"/>
    </location>
</feature>
<reference evidence="4" key="1">
    <citation type="submission" date="2024-04" db="EMBL/GenBank/DDBJ databases">
        <title>Salinicola lusitanus LLJ914,a marine bacterium isolated from the Okinawa Trough.</title>
        <authorList>
            <person name="Li J."/>
        </authorList>
    </citation>
    <scope>NUCLEOTIDE SEQUENCE [LARGE SCALE GENOMIC DNA]</scope>
</reference>
<dbReference type="EMBL" id="JBBPFD010000690">
    <property type="protein sequence ID" value="KAK7877482.1"/>
    <property type="molecule type" value="Genomic_DNA"/>
</dbReference>
<evidence type="ECO:0000256" key="1">
    <source>
        <dbReference type="SAM" id="MobiDB-lite"/>
    </source>
</evidence>
<feature type="compositionally biased region" description="Acidic residues" evidence="1">
    <location>
        <begin position="88"/>
        <end position="106"/>
    </location>
</feature>
<name>A0AAW0MF86_9GOBI</name>
<keyword evidence="2" id="KW-0732">Signal</keyword>
<gene>
    <name evidence="3" type="ORF">WMY93_031822</name>
</gene>